<protein>
    <submittedName>
        <fullName evidence="2">SprT-like family protein</fullName>
    </submittedName>
</protein>
<dbReference type="Proteomes" id="UP000033448">
    <property type="component" value="Unassembled WGS sequence"/>
</dbReference>
<accession>A0A0F0KVC3</accession>
<gene>
    <name evidence="2" type="ORF">RL72_01580</name>
</gene>
<organism evidence="2 3">
    <name type="scientific">Microbacterium azadirachtae</name>
    <dbReference type="NCBI Taxonomy" id="582680"/>
    <lineage>
        <taxon>Bacteria</taxon>
        <taxon>Bacillati</taxon>
        <taxon>Actinomycetota</taxon>
        <taxon>Actinomycetes</taxon>
        <taxon>Micrococcales</taxon>
        <taxon>Microbacteriaceae</taxon>
        <taxon>Microbacterium</taxon>
    </lineage>
</organism>
<evidence type="ECO:0000313" key="3">
    <source>
        <dbReference type="Proteomes" id="UP000033448"/>
    </source>
</evidence>
<name>A0A0F0KVC3_9MICO</name>
<dbReference type="RefSeq" id="WP_045250293.1">
    <property type="nucleotide sequence ID" value="NZ_JYIT01000072.1"/>
</dbReference>
<dbReference type="OrthoDB" id="4234112at2"/>
<reference evidence="2 3" key="1">
    <citation type="submission" date="2015-02" db="EMBL/GenBank/DDBJ databases">
        <title>Draft genome sequences of ten Microbacterium spp. with emphasis on heavy metal contaminated environments.</title>
        <authorList>
            <person name="Corretto E."/>
        </authorList>
    </citation>
    <scope>NUCLEOTIDE SEQUENCE [LARGE SCALE GENOMIC DNA]</scope>
    <source>
        <strain evidence="2 3">DSM 23848</strain>
    </source>
</reference>
<dbReference type="AlphaFoldDB" id="A0A0F0KVC3"/>
<feature type="region of interest" description="Disordered" evidence="1">
    <location>
        <begin position="253"/>
        <end position="281"/>
    </location>
</feature>
<keyword evidence="3" id="KW-1185">Reference proteome</keyword>
<feature type="compositionally biased region" description="Polar residues" evidence="1">
    <location>
        <begin position="253"/>
        <end position="264"/>
    </location>
</feature>
<dbReference type="EMBL" id="JYIT01000072">
    <property type="protein sequence ID" value="KJL24857.1"/>
    <property type="molecule type" value="Genomic_DNA"/>
</dbReference>
<evidence type="ECO:0000256" key="1">
    <source>
        <dbReference type="SAM" id="MobiDB-lite"/>
    </source>
</evidence>
<comment type="caution">
    <text evidence="2">The sequence shown here is derived from an EMBL/GenBank/DDBJ whole genome shotgun (WGS) entry which is preliminary data.</text>
</comment>
<evidence type="ECO:0000313" key="2">
    <source>
        <dbReference type="EMBL" id="KJL24857.1"/>
    </source>
</evidence>
<dbReference type="PATRIC" id="fig|582680.7.peg.1619"/>
<sequence length="281" mass="29951">MTTAELSLQAPELPVRHHAKLMHAAYRTAAELAVRAESALPGIGDLFLSRAVVIVGRQARTRLGTFTAGSWTLDGTDLHEIHLNADRRCGHPTVSTGEDAVVTLAHELAHLYAHENGIRDTSNRGRYHSRRFAQIAAGLGCHIVRPNPAPHGFVTDALTDEARILNADLVSLMDEALRLHAGQPRPQHVEDSVGSGSISSAMPASANGKYVFASCQCLLAGRARTVRMSVGQWAMGTVWCGACQQPFTTTTGAAESQPFWSSSPGRPEALPVPAPSLTIGS</sequence>
<proteinExistence type="predicted"/>